<evidence type="ECO:0000313" key="2">
    <source>
        <dbReference type="EMBL" id="AMP12006.1"/>
    </source>
</evidence>
<keyword evidence="3" id="KW-1185">Reference proteome</keyword>
<proteinExistence type="predicted"/>
<keyword evidence="1" id="KW-0812">Transmembrane</keyword>
<accession>A0A127PW93</accession>
<sequence>MQSVQGTWGSRAIDYINVTQNNAFFAAFLWIFLVADSL</sequence>
<feature type="transmembrane region" description="Helical" evidence="1">
    <location>
        <begin position="12"/>
        <end position="35"/>
    </location>
</feature>
<gene>
    <name evidence="2" type="ORF">CAter282_4346</name>
</gene>
<dbReference type="Proteomes" id="UP000071778">
    <property type="component" value="Chromosome"/>
</dbReference>
<keyword evidence="1" id="KW-0472">Membrane</keyword>
<keyword evidence="1" id="KW-1133">Transmembrane helix</keyword>
<dbReference type="EMBL" id="CP013235">
    <property type="protein sequence ID" value="AMP12006.1"/>
    <property type="molecule type" value="Genomic_DNA"/>
</dbReference>
<protein>
    <submittedName>
        <fullName evidence="2">Putative membrane protein</fullName>
    </submittedName>
</protein>
<dbReference type="AlphaFoldDB" id="A0A127PW93"/>
<organism evidence="2 3">
    <name type="scientific">Collimonas arenae</name>
    <dbReference type="NCBI Taxonomy" id="279058"/>
    <lineage>
        <taxon>Bacteria</taxon>
        <taxon>Pseudomonadati</taxon>
        <taxon>Pseudomonadota</taxon>
        <taxon>Betaproteobacteria</taxon>
        <taxon>Burkholderiales</taxon>
        <taxon>Oxalobacteraceae</taxon>
        <taxon>Collimonas</taxon>
    </lineage>
</organism>
<reference evidence="2 3" key="1">
    <citation type="submission" date="2015-11" db="EMBL/GenBank/DDBJ databases">
        <title>Exploring the genomic traits of fungus-feeding bacterial genus Collimonas.</title>
        <authorList>
            <person name="Song C."/>
            <person name="Schmidt R."/>
            <person name="de Jager V."/>
            <person name="Krzyzanowska D."/>
            <person name="Jongedijk E."/>
            <person name="Cankar K."/>
            <person name="Beekwilder J."/>
            <person name="van Veen A."/>
            <person name="de Boer W."/>
            <person name="van Veen J.A."/>
            <person name="Garbeva P."/>
        </authorList>
    </citation>
    <scope>NUCLEOTIDE SEQUENCE [LARGE SCALE GENOMIC DNA]</scope>
    <source>
        <strain evidence="2 3">Ter282</strain>
    </source>
</reference>
<evidence type="ECO:0000313" key="3">
    <source>
        <dbReference type="Proteomes" id="UP000071778"/>
    </source>
</evidence>
<dbReference type="PATRIC" id="fig|279058.17.peg.4683"/>
<evidence type="ECO:0000256" key="1">
    <source>
        <dbReference type="SAM" id="Phobius"/>
    </source>
</evidence>
<name>A0A127PW93_9BURK</name>